<dbReference type="Gene3D" id="3.40.50.720">
    <property type="entry name" value="NAD(P)-binding Rossmann-like Domain"/>
    <property type="match status" value="1"/>
</dbReference>
<dbReference type="Pfam" id="PF22725">
    <property type="entry name" value="GFO_IDH_MocA_C3"/>
    <property type="match status" value="1"/>
</dbReference>
<keyword evidence="6" id="KW-1185">Reference proteome</keyword>
<dbReference type="EMBL" id="JAYWLC010000013">
    <property type="protein sequence ID" value="MER5172932.1"/>
    <property type="molecule type" value="Genomic_DNA"/>
</dbReference>
<comment type="caution">
    <text evidence="5">The sequence shown here is derived from an EMBL/GenBank/DDBJ whole genome shotgun (WGS) entry which is preliminary data.</text>
</comment>
<accession>A0ABV1SJ54</accession>
<dbReference type="Pfam" id="PF01408">
    <property type="entry name" value="GFO_IDH_MocA"/>
    <property type="match status" value="1"/>
</dbReference>
<dbReference type="InterPro" id="IPR050984">
    <property type="entry name" value="Gfo/Idh/MocA_domain"/>
</dbReference>
<evidence type="ECO:0000313" key="5">
    <source>
        <dbReference type="EMBL" id="MER5172932.1"/>
    </source>
</evidence>
<feature type="domain" description="Gfo/Idh/MocA-like oxidoreductase N-terminal" evidence="3">
    <location>
        <begin position="22"/>
        <end position="137"/>
    </location>
</feature>
<dbReference type="InterPro" id="IPR000683">
    <property type="entry name" value="Gfo/Idh/MocA-like_OxRdtase_N"/>
</dbReference>
<dbReference type="PANTHER" id="PTHR22604:SF105">
    <property type="entry name" value="TRANS-1,2-DIHYDROBENZENE-1,2-DIOL DEHYDROGENASE"/>
    <property type="match status" value="1"/>
</dbReference>
<gene>
    <name evidence="5" type="ORF">VSX56_14230</name>
</gene>
<organism evidence="5 6">
    <name type="scientific">Thioclava kandeliae</name>
    <dbReference type="NCBI Taxonomy" id="3070818"/>
    <lineage>
        <taxon>Bacteria</taxon>
        <taxon>Pseudomonadati</taxon>
        <taxon>Pseudomonadota</taxon>
        <taxon>Alphaproteobacteria</taxon>
        <taxon>Rhodobacterales</taxon>
        <taxon>Paracoccaceae</taxon>
        <taxon>Thioclava</taxon>
    </lineage>
</organism>
<dbReference type="InterPro" id="IPR055170">
    <property type="entry name" value="GFO_IDH_MocA-like_dom"/>
</dbReference>
<evidence type="ECO:0000259" key="4">
    <source>
        <dbReference type="Pfam" id="PF22725"/>
    </source>
</evidence>
<dbReference type="InterPro" id="IPR036291">
    <property type="entry name" value="NAD(P)-bd_dom_sf"/>
</dbReference>
<dbReference type="Gene3D" id="3.30.360.10">
    <property type="entry name" value="Dihydrodipicolinate Reductase, domain 2"/>
    <property type="match status" value="1"/>
</dbReference>
<proteinExistence type="inferred from homology"/>
<name>A0ABV1SJ54_9RHOB</name>
<dbReference type="RefSeq" id="WP_350938051.1">
    <property type="nucleotide sequence ID" value="NZ_JAYWLC010000013.1"/>
</dbReference>
<evidence type="ECO:0000259" key="3">
    <source>
        <dbReference type="Pfam" id="PF01408"/>
    </source>
</evidence>
<dbReference type="Proteomes" id="UP001438953">
    <property type="component" value="Unassembled WGS sequence"/>
</dbReference>
<evidence type="ECO:0000313" key="6">
    <source>
        <dbReference type="Proteomes" id="UP001438953"/>
    </source>
</evidence>
<dbReference type="PANTHER" id="PTHR22604">
    <property type="entry name" value="OXIDOREDUCTASES"/>
    <property type="match status" value="1"/>
</dbReference>
<reference evidence="5 6" key="1">
    <citation type="submission" date="2024-01" db="EMBL/GenBank/DDBJ databases">
        <authorList>
            <person name="Deng Y."/>
            <person name="Su J."/>
        </authorList>
    </citation>
    <scope>NUCLEOTIDE SEQUENCE [LARGE SCALE GENOMIC DNA]</scope>
    <source>
        <strain evidence="5 6">CPCC 100088</strain>
    </source>
</reference>
<comment type="similarity">
    <text evidence="1">Belongs to the Gfo/Idh/MocA family.</text>
</comment>
<reference evidence="5 6" key="2">
    <citation type="submission" date="2024-06" db="EMBL/GenBank/DDBJ databases">
        <title>Thioclava kandeliae sp. nov. from a rhizosphere soil sample of Kandelia candel in a mangrove.</title>
        <authorList>
            <person name="Mu T."/>
        </authorList>
    </citation>
    <scope>NUCLEOTIDE SEQUENCE [LARGE SCALE GENOMIC DNA]</scope>
    <source>
        <strain evidence="5 6">CPCC 100088</strain>
    </source>
</reference>
<feature type="domain" description="GFO/IDH/MocA-like oxidoreductase" evidence="4">
    <location>
        <begin position="152"/>
        <end position="263"/>
    </location>
</feature>
<sequence length="351" mass="38039">MIDFPQTLPASRIPDPMAAPALRWGVLGTGWIAEQFIASTRAHTRQIFAAVGSRSLDKAQDFASRWEIETAHGSYTSLVNDPSLDVIYVASPHNLHFEHVMLALGAGKHVLVEKPMAMSQSQGRQMAELAQRKGLFLAEALWTYFLPKFDVIDQLLAAGTLGEIKSVQTDYGEYFTRDHRIFNPALAGGPLMDLGTYPLSLITRLMGAPATLVGQKQMDESGVHGQLSLMMADHAGNQATLSTTLYGFTPTNAVIVGTKATLRFGSEFNLPGPFTLASADGASVLTWDEPRGRHFEGLFYEAAEVARCIAAGQGETPRRPLEASLVMLGAMDRVIGTLGLDYLAPVEEVMS</sequence>
<evidence type="ECO:0000256" key="2">
    <source>
        <dbReference type="ARBA" id="ARBA00023002"/>
    </source>
</evidence>
<dbReference type="SUPFAM" id="SSF55347">
    <property type="entry name" value="Glyceraldehyde-3-phosphate dehydrogenase-like, C-terminal domain"/>
    <property type="match status" value="1"/>
</dbReference>
<protein>
    <submittedName>
        <fullName evidence="5">Gfo/Idh/MocA family oxidoreductase</fullName>
    </submittedName>
</protein>
<dbReference type="SUPFAM" id="SSF51735">
    <property type="entry name" value="NAD(P)-binding Rossmann-fold domains"/>
    <property type="match status" value="1"/>
</dbReference>
<evidence type="ECO:0000256" key="1">
    <source>
        <dbReference type="ARBA" id="ARBA00010928"/>
    </source>
</evidence>
<keyword evidence="2" id="KW-0560">Oxidoreductase</keyword>